<accession>A0ABW0HSE9</accession>
<comment type="function">
    <text evidence="4">Catalyzes the reversible epimerization of cellobiose to 4-O-beta-D-glucopyranosyl-D-mannose (Glc-Man).</text>
</comment>
<proteinExistence type="inferred from homology"/>
<dbReference type="InterPro" id="IPR028584">
    <property type="entry name" value="Cellobiose_2_epim"/>
</dbReference>
<dbReference type="Gene3D" id="1.50.10.10">
    <property type="match status" value="1"/>
</dbReference>
<evidence type="ECO:0000256" key="1">
    <source>
        <dbReference type="ARBA" id="ARBA00001470"/>
    </source>
</evidence>
<dbReference type="SUPFAM" id="SSF48208">
    <property type="entry name" value="Six-hairpin glycosidases"/>
    <property type="match status" value="1"/>
</dbReference>
<evidence type="ECO:0000256" key="4">
    <source>
        <dbReference type="HAMAP-Rule" id="MF_00929"/>
    </source>
</evidence>
<comment type="caution">
    <text evidence="5">The sequence shown here is derived from an EMBL/GenBank/DDBJ whole genome shotgun (WGS) entry which is preliminary data.</text>
</comment>
<organism evidence="5 6">
    <name type="scientific">Cohnella soli</name>
    <dbReference type="NCBI Taxonomy" id="425005"/>
    <lineage>
        <taxon>Bacteria</taxon>
        <taxon>Bacillati</taxon>
        <taxon>Bacillota</taxon>
        <taxon>Bacilli</taxon>
        <taxon>Bacillales</taxon>
        <taxon>Paenibacillaceae</taxon>
        <taxon>Cohnella</taxon>
    </lineage>
</organism>
<keyword evidence="3 4" id="KW-0413">Isomerase</keyword>
<dbReference type="HAMAP" id="MF_00929">
    <property type="entry name" value="Cellobiose_2_epim"/>
    <property type="match status" value="1"/>
</dbReference>
<keyword evidence="6" id="KW-1185">Reference proteome</keyword>
<evidence type="ECO:0000256" key="2">
    <source>
        <dbReference type="ARBA" id="ARBA00008558"/>
    </source>
</evidence>
<dbReference type="PANTHER" id="PTHR15108">
    <property type="entry name" value="N-ACYLGLUCOSAMINE-2-EPIMERASE"/>
    <property type="match status" value="1"/>
</dbReference>
<dbReference type="InterPro" id="IPR010819">
    <property type="entry name" value="AGE/CE"/>
</dbReference>
<dbReference type="Pfam" id="PF07221">
    <property type="entry name" value="GlcNAc_2-epim"/>
    <property type="match status" value="1"/>
</dbReference>
<evidence type="ECO:0000313" key="6">
    <source>
        <dbReference type="Proteomes" id="UP001596113"/>
    </source>
</evidence>
<dbReference type="InterPro" id="IPR008928">
    <property type="entry name" value="6-hairpin_glycosidase_sf"/>
</dbReference>
<reference evidence="6" key="1">
    <citation type="journal article" date="2019" name="Int. J. Syst. Evol. Microbiol.">
        <title>The Global Catalogue of Microorganisms (GCM) 10K type strain sequencing project: providing services to taxonomists for standard genome sequencing and annotation.</title>
        <authorList>
            <consortium name="The Broad Institute Genomics Platform"/>
            <consortium name="The Broad Institute Genome Sequencing Center for Infectious Disease"/>
            <person name="Wu L."/>
            <person name="Ma J."/>
        </authorList>
    </citation>
    <scope>NUCLEOTIDE SEQUENCE [LARGE SCALE GENOMIC DNA]</scope>
    <source>
        <strain evidence="6">CGMCC 1.18575</strain>
    </source>
</reference>
<evidence type="ECO:0000256" key="3">
    <source>
        <dbReference type="ARBA" id="ARBA00023235"/>
    </source>
</evidence>
<protein>
    <recommendedName>
        <fullName evidence="4">Cellobiose 2-epimerase</fullName>
        <shortName evidence="4">CE</shortName>
        <ecNumber evidence="4">5.1.3.11</ecNumber>
    </recommendedName>
</protein>
<comment type="similarity">
    <text evidence="4">Belongs to the cellobiose 2-epimerase family.</text>
</comment>
<evidence type="ECO:0000313" key="5">
    <source>
        <dbReference type="EMBL" id="MFC5404155.1"/>
    </source>
</evidence>
<name>A0ABW0HSE9_9BACL</name>
<dbReference type="InterPro" id="IPR012341">
    <property type="entry name" value="6hp_glycosidase-like_sf"/>
</dbReference>
<gene>
    <name evidence="5" type="ORF">ACFPOF_15530</name>
</gene>
<dbReference type="Proteomes" id="UP001596113">
    <property type="component" value="Unassembled WGS sequence"/>
</dbReference>
<dbReference type="RefSeq" id="WP_378134159.1">
    <property type="nucleotide sequence ID" value="NZ_JBHSMI010000025.1"/>
</dbReference>
<comment type="similarity">
    <text evidence="2">Belongs to the N-acylglucosamine 2-epimerase family.</text>
</comment>
<dbReference type="EC" id="5.1.3.11" evidence="4"/>
<sequence length="407" mass="46489">MEDGLTIGQWRAELEDTLRSNILGFWIEHTVDRQNGGFVGEIRGDMTIVPDANKGLVLNARILWSFAAAYRIYGDPAYLSMAKRAYSELHDRFCDREHGGLFWMIDKDGKPVQDKKQVYGQAFAIYALSEYYRATDTEEALEWAKELYILLERHACDSVHRGYVEALAREWSETSDLSLSTKDMNERKSMNTHLHVLEAYTNLYLIWKPEHLRVRLAELIDIHLDLIADGSTHHFRLFFDDEWQSKSDHISFGHDIEGSWLLCEAAEALGDGDTIARVRAEALAMAETTLAEGVDADGAVFNEADGHGHIDDAKEWWPQAEAMVGFLNAYCLSGDDAMLRAAYANWQFTKTFMIDRENGEWHWQVARDGTPNVAHAKVDPWKCPYHNSRACLEAMERLAQIPNMEVH</sequence>
<comment type="catalytic activity">
    <reaction evidence="1 4">
        <text>D-cellobiose = beta-D-glucosyl-(1-&gt;4)-D-mannopyranose</text>
        <dbReference type="Rhea" id="RHEA:23384"/>
        <dbReference type="ChEBI" id="CHEBI:17057"/>
        <dbReference type="ChEBI" id="CHEBI:47931"/>
        <dbReference type="EC" id="5.1.3.11"/>
    </reaction>
</comment>
<dbReference type="EMBL" id="JBHSMI010000025">
    <property type="protein sequence ID" value="MFC5404155.1"/>
    <property type="molecule type" value="Genomic_DNA"/>
</dbReference>